<dbReference type="PROSITE" id="PS51462">
    <property type="entry name" value="NUDIX"/>
    <property type="match status" value="1"/>
</dbReference>
<dbReference type="InterPro" id="IPR045121">
    <property type="entry name" value="CoAse"/>
</dbReference>
<keyword evidence="4" id="KW-1185">Reference proteome</keyword>
<reference evidence="3 4" key="1">
    <citation type="submission" date="2021-05" db="EMBL/GenBank/DDBJ databases">
        <title>Genome Assembly of Synthetic Allotetraploid Brassica napus Reveals Homoeologous Exchanges between Subgenomes.</title>
        <authorList>
            <person name="Davis J.T."/>
        </authorList>
    </citation>
    <scope>NUCLEOTIDE SEQUENCE [LARGE SCALE GENOMIC DNA]</scope>
    <source>
        <strain evidence="4">cv. Da-Ae</strain>
        <tissue evidence="3">Seedling</tissue>
    </source>
</reference>
<feature type="region of interest" description="Disordered" evidence="1">
    <location>
        <begin position="65"/>
        <end position="89"/>
    </location>
</feature>
<evidence type="ECO:0000259" key="2">
    <source>
        <dbReference type="PROSITE" id="PS51462"/>
    </source>
</evidence>
<organism evidence="3 4">
    <name type="scientific">Brassica napus</name>
    <name type="common">Rape</name>
    <dbReference type="NCBI Taxonomy" id="3708"/>
    <lineage>
        <taxon>Eukaryota</taxon>
        <taxon>Viridiplantae</taxon>
        <taxon>Streptophyta</taxon>
        <taxon>Embryophyta</taxon>
        <taxon>Tracheophyta</taxon>
        <taxon>Spermatophyta</taxon>
        <taxon>Magnoliopsida</taxon>
        <taxon>eudicotyledons</taxon>
        <taxon>Gunneridae</taxon>
        <taxon>Pentapetalae</taxon>
        <taxon>rosids</taxon>
        <taxon>malvids</taxon>
        <taxon>Brassicales</taxon>
        <taxon>Brassicaceae</taxon>
        <taxon>Brassiceae</taxon>
        <taxon>Brassica</taxon>
    </lineage>
</organism>
<evidence type="ECO:0000313" key="3">
    <source>
        <dbReference type="EMBL" id="KAH0854907.1"/>
    </source>
</evidence>
<evidence type="ECO:0000313" key="4">
    <source>
        <dbReference type="Proteomes" id="UP000824890"/>
    </source>
</evidence>
<comment type="caution">
    <text evidence="3">The sequence shown here is derived from an EMBL/GenBank/DDBJ whole genome shotgun (WGS) entry which is preliminary data.</text>
</comment>
<sequence>MEPAVTTTATTSSLGGFFSTRGLGSATADILRGSDRSELLCDLYLRRREGDLRVILTKRSSRLSTHSGEVSLPGGKAEEDDKDDGMTATREAEEEIGLDPLLLMLSPLSNLFCLRVRVPNHLLRVIPVIGILRDKKTFNPKPNPAEVEAVFDAPLEMFLKDENRRSEEREWMGEKYLIHYFDYRTGDKDYTIWGLTAGILIRAASVTYQRPPAFIEQCPKF</sequence>
<dbReference type="Gene3D" id="3.90.79.10">
    <property type="entry name" value="Nucleoside Triphosphate Pyrophosphohydrolase"/>
    <property type="match status" value="1"/>
</dbReference>
<gene>
    <name evidence="3" type="ORF">HID58_031390</name>
</gene>
<dbReference type="Proteomes" id="UP000824890">
    <property type="component" value="Unassembled WGS sequence"/>
</dbReference>
<dbReference type="InterPro" id="IPR000086">
    <property type="entry name" value="NUDIX_hydrolase_dom"/>
</dbReference>
<dbReference type="CDD" id="cd03426">
    <property type="entry name" value="NUDIX_CoAse_Nudt7"/>
    <property type="match status" value="1"/>
</dbReference>
<evidence type="ECO:0000256" key="1">
    <source>
        <dbReference type="SAM" id="MobiDB-lite"/>
    </source>
</evidence>
<dbReference type="Pfam" id="PF00293">
    <property type="entry name" value="NUDIX"/>
    <property type="match status" value="1"/>
</dbReference>
<dbReference type="SUPFAM" id="SSF55811">
    <property type="entry name" value="Nudix"/>
    <property type="match status" value="1"/>
</dbReference>
<feature type="domain" description="Nudix hydrolase" evidence="2">
    <location>
        <begin position="36"/>
        <end position="196"/>
    </location>
</feature>
<dbReference type="EMBL" id="JAGKQM010000216">
    <property type="protein sequence ID" value="KAH0854907.1"/>
    <property type="molecule type" value="Genomic_DNA"/>
</dbReference>
<name>A0ABQ7XI51_BRANA</name>
<dbReference type="PANTHER" id="PTHR12992">
    <property type="entry name" value="NUDIX HYDROLASE"/>
    <property type="match status" value="1"/>
</dbReference>
<protein>
    <recommendedName>
        <fullName evidence="2">Nudix hydrolase domain-containing protein</fullName>
    </recommendedName>
</protein>
<dbReference type="InterPro" id="IPR015797">
    <property type="entry name" value="NUDIX_hydrolase-like_dom_sf"/>
</dbReference>
<dbReference type="PANTHER" id="PTHR12992:SF43">
    <property type="entry name" value="NUDIX HYDROLASE 15, MITOCHONDRIAL"/>
    <property type="match status" value="1"/>
</dbReference>
<accession>A0ABQ7XI51</accession>
<proteinExistence type="predicted"/>